<dbReference type="PANTHER" id="PTHR30146">
    <property type="entry name" value="LACI-RELATED TRANSCRIPTIONAL REPRESSOR"/>
    <property type="match status" value="1"/>
</dbReference>
<dbReference type="Pfam" id="PF00356">
    <property type="entry name" value="LacI"/>
    <property type="match status" value="1"/>
</dbReference>
<feature type="domain" description="HTH lacI-type" evidence="4">
    <location>
        <begin position="4"/>
        <end position="61"/>
    </location>
</feature>
<evidence type="ECO:0000256" key="1">
    <source>
        <dbReference type="ARBA" id="ARBA00023015"/>
    </source>
</evidence>
<evidence type="ECO:0000256" key="3">
    <source>
        <dbReference type="ARBA" id="ARBA00023163"/>
    </source>
</evidence>
<dbReference type="PANTHER" id="PTHR30146:SF109">
    <property type="entry name" value="HTH-TYPE TRANSCRIPTIONAL REGULATOR GALS"/>
    <property type="match status" value="1"/>
</dbReference>
<evidence type="ECO:0000259" key="4">
    <source>
        <dbReference type="PROSITE" id="PS50932"/>
    </source>
</evidence>
<dbReference type="CDD" id="cd01392">
    <property type="entry name" value="HTH_LacI"/>
    <property type="match status" value="1"/>
</dbReference>
<dbReference type="SUPFAM" id="SSF47413">
    <property type="entry name" value="lambda repressor-like DNA-binding domains"/>
    <property type="match status" value="1"/>
</dbReference>
<sequence>MEKVSLKVIAKELGVSAATVSLVLNGKNKNGRVSEEMSKKIIDKAAELHYIPNSLAKGLKMGHSKSIGLIVADISNVFFGTLALHIQNYAEKEGYTVIIGNTNEKLEEMGKIITFLNSRQVDGLIITPAEGSEVLIESVLKGKKPLVLVDRGFPDLNVPSVLINNYEICYRSTKQLIDQGFKNPAFITYRQDQFHTNERKRGFIEAMKDAGLFTPDHVKEVSYQYLNEDMDKAISQLLKCEKKVDAIFFATNTISMAGVKSLFKRGMLIQKDIQVMCFDETDAINLFPFRVPFIKQPIEEMAKSALELLIDQIEKKDVKNQKLFLEAELIT</sequence>
<dbReference type="GO" id="GO:0003700">
    <property type="term" value="F:DNA-binding transcription factor activity"/>
    <property type="evidence" value="ECO:0007669"/>
    <property type="project" value="TreeGrafter"/>
</dbReference>
<accession>A0A1R3STB5</accession>
<dbReference type="Gene3D" id="1.10.260.40">
    <property type="entry name" value="lambda repressor-like DNA-binding domains"/>
    <property type="match status" value="1"/>
</dbReference>
<dbReference type="GO" id="GO:0000976">
    <property type="term" value="F:transcription cis-regulatory region binding"/>
    <property type="evidence" value="ECO:0007669"/>
    <property type="project" value="TreeGrafter"/>
</dbReference>
<dbReference type="Pfam" id="PF00532">
    <property type="entry name" value="Peripla_BP_1"/>
    <property type="match status" value="1"/>
</dbReference>
<name>A0A1R3STB5_9BACT</name>
<dbReference type="InterPro" id="IPR010982">
    <property type="entry name" value="Lambda_DNA-bd_dom_sf"/>
</dbReference>
<keyword evidence="2" id="KW-0238">DNA-binding</keyword>
<reference evidence="5 6" key="1">
    <citation type="submission" date="2016-08" db="EMBL/GenBank/DDBJ databases">
        <authorList>
            <person name="Seilhamer J.J."/>
        </authorList>
    </citation>
    <scope>NUCLEOTIDE SEQUENCE [LARGE SCALE GENOMIC DNA]</scope>
    <source>
        <strain evidence="5">M3/6</strain>
    </source>
</reference>
<proteinExistence type="predicted"/>
<keyword evidence="1" id="KW-0805">Transcription regulation</keyword>
<evidence type="ECO:0000313" key="5">
    <source>
        <dbReference type="EMBL" id="SCD18841.1"/>
    </source>
</evidence>
<dbReference type="InterPro" id="IPR001761">
    <property type="entry name" value="Peripla_BP/Lac1_sug-bd_dom"/>
</dbReference>
<dbReference type="PROSITE" id="PS50932">
    <property type="entry name" value="HTH_LACI_2"/>
    <property type="match status" value="1"/>
</dbReference>
<dbReference type="InterPro" id="IPR028082">
    <property type="entry name" value="Peripla_BP_I"/>
</dbReference>
<dbReference type="STRING" id="1642647.PSM36_0005"/>
<dbReference type="RefSeq" id="WP_019538183.1">
    <property type="nucleotide sequence ID" value="NZ_LT605205.1"/>
</dbReference>
<dbReference type="SUPFAM" id="SSF53822">
    <property type="entry name" value="Periplasmic binding protein-like I"/>
    <property type="match status" value="1"/>
</dbReference>
<organism evidence="5 6">
    <name type="scientific">Proteiniphilum saccharofermentans</name>
    <dbReference type="NCBI Taxonomy" id="1642647"/>
    <lineage>
        <taxon>Bacteria</taxon>
        <taxon>Pseudomonadati</taxon>
        <taxon>Bacteroidota</taxon>
        <taxon>Bacteroidia</taxon>
        <taxon>Bacteroidales</taxon>
        <taxon>Dysgonomonadaceae</taxon>
        <taxon>Proteiniphilum</taxon>
    </lineage>
</organism>
<dbReference type="KEGG" id="psac:PSM36_0005"/>
<evidence type="ECO:0000313" key="6">
    <source>
        <dbReference type="Proteomes" id="UP000187464"/>
    </source>
</evidence>
<dbReference type="Gene3D" id="3.40.50.2300">
    <property type="match status" value="2"/>
</dbReference>
<keyword evidence="6" id="KW-1185">Reference proteome</keyword>
<protein>
    <submittedName>
        <fullName evidence="5">LacI family transcriptional regulator</fullName>
    </submittedName>
</protein>
<dbReference type="InterPro" id="IPR000843">
    <property type="entry name" value="HTH_LacI"/>
</dbReference>
<dbReference type="AlphaFoldDB" id="A0A1R3STB5"/>
<dbReference type="Proteomes" id="UP000187464">
    <property type="component" value="Chromosome I"/>
</dbReference>
<evidence type="ECO:0000256" key="2">
    <source>
        <dbReference type="ARBA" id="ARBA00023125"/>
    </source>
</evidence>
<keyword evidence="3" id="KW-0804">Transcription</keyword>
<dbReference type="SMART" id="SM00354">
    <property type="entry name" value="HTH_LACI"/>
    <property type="match status" value="1"/>
</dbReference>
<gene>
    <name evidence="5" type="ORF">PSM36_0005</name>
</gene>
<dbReference type="EMBL" id="LT605205">
    <property type="protein sequence ID" value="SCD18841.1"/>
    <property type="molecule type" value="Genomic_DNA"/>
</dbReference>